<reference evidence="1 2" key="1">
    <citation type="journal article" date="2014" name="Int. J. Syst. Evol. Microbiol.">
        <title>Complete genome sequence of Corynebacterium casei LMG S-19264T (=DSM 44701T), isolated from a smear-ripened cheese.</title>
        <authorList>
            <consortium name="US DOE Joint Genome Institute (JGI-PGF)"/>
            <person name="Walter F."/>
            <person name="Albersmeier A."/>
            <person name="Kalinowski J."/>
            <person name="Ruckert C."/>
        </authorList>
    </citation>
    <scope>NUCLEOTIDE SEQUENCE [LARGE SCALE GENOMIC DNA]</scope>
    <source>
        <strain evidence="1 2">NBRC 112785</strain>
    </source>
</reference>
<gene>
    <name evidence="1" type="ORF">GCM10007894_12230</name>
</gene>
<dbReference type="AlphaFoldDB" id="A0AA37TXL2"/>
<evidence type="ECO:0000313" key="1">
    <source>
        <dbReference type="EMBL" id="GLS83246.1"/>
    </source>
</evidence>
<dbReference type="EMBL" id="BSPO01000002">
    <property type="protein sequence ID" value="GLS83246.1"/>
    <property type="molecule type" value="Genomic_DNA"/>
</dbReference>
<dbReference type="RefSeq" id="WP_095497192.1">
    <property type="nucleotide sequence ID" value="NZ_BSPO01000002.1"/>
</dbReference>
<keyword evidence="2" id="KW-1185">Reference proteome</keyword>
<proteinExistence type="predicted"/>
<name>A0AA37TXL2_9GAMM</name>
<dbReference type="Proteomes" id="UP001157439">
    <property type="component" value="Unassembled WGS sequence"/>
</dbReference>
<protein>
    <submittedName>
        <fullName evidence="1">Uncharacterized protein</fullName>
    </submittedName>
</protein>
<accession>A0AA37TXL2</accession>
<sequence length="67" mass="7650">MTNFLSKLLSAGTREVNLDKYEIKILEVTNNKIVFDEKSLWKSKEVQKQFAAIEEEFGLKPAKASDS</sequence>
<evidence type="ECO:0000313" key="2">
    <source>
        <dbReference type="Proteomes" id="UP001157439"/>
    </source>
</evidence>
<organism evidence="1 2">
    <name type="scientific">Paraferrimonas haliotis</name>
    <dbReference type="NCBI Taxonomy" id="2013866"/>
    <lineage>
        <taxon>Bacteria</taxon>
        <taxon>Pseudomonadati</taxon>
        <taxon>Pseudomonadota</taxon>
        <taxon>Gammaproteobacteria</taxon>
        <taxon>Alteromonadales</taxon>
        <taxon>Ferrimonadaceae</taxon>
        <taxon>Paraferrimonas</taxon>
    </lineage>
</organism>
<comment type="caution">
    <text evidence="1">The sequence shown here is derived from an EMBL/GenBank/DDBJ whole genome shotgun (WGS) entry which is preliminary data.</text>
</comment>